<evidence type="ECO:0000256" key="1">
    <source>
        <dbReference type="SAM" id="Phobius"/>
    </source>
</evidence>
<keyword evidence="1" id="KW-0472">Membrane</keyword>
<proteinExistence type="predicted"/>
<keyword evidence="3" id="KW-1185">Reference proteome</keyword>
<evidence type="ECO:0000313" key="3">
    <source>
        <dbReference type="Proteomes" id="UP001597399"/>
    </source>
</evidence>
<sequence length="251" mass="29126">MARRKRAILDYCGSSSLNYHRPAVVAWWSAAFPGFGHTLLDMHVKGNVLFLFEIIINFNSKLNLAMVYSFIGDFKHATNVINTQWILIYIPFYFYCIWDSYRTAAKLNLLYTLTKDQPVEMNVLDLRSLETCFLDKRLPWVASVWSILLPGLGQLYTRRLIPAISLLAWSVAIYVNCHELQGMQLFIIDPAKVNESIQVIDAEWFLFIPSLIWGSAYDAYSKTVETNHLFEEELSTYLYREWGANQSRLNI</sequence>
<name>A0ABW5S5Y0_9BACL</name>
<keyword evidence="1" id="KW-1133">Transmembrane helix</keyword>
<dbReference type="RefSeq" id="WP_253060885.1">
    <property type="nucleotide sequence ID" value="NZ_JAMXWM010000007.1"/>
</dbReference>
<reference evidence="3" key="1">
    <citation type="journal article" date="2019" name="Int. J. Syst. Evol. Microbiol.">
        <title>The Global Catalogue of Microorganisms (GCM) 10K type strain sequencing project: providing services to taxonomists for standard genome sequencing and annotation.</title>
        <authorList>
            <consortium name="The Broad Institute Genomics Platform"/>
            <consortium name="The Broad Institute Genome Sequencing Center for Infectious Disease"/>
            <person name="Wu L."/>
            <person name="Ma J."/>
        </authorList>
    </citation>
    <scope>NUCLEOTIDE SEQUENCE [LARGE SCALE GENOMIC DNA]</scope>
    <source>
        <strain evidence="3">TISTR 2466</strain>
    </source>
</reference>
<dbReference type="Proteomes" id="UP001597399">
    <property type="component" value="Unassembled WGS sequence"/>
</dbReference>
<comment type="caution">
    <text evidence="2">The sequence shown here is derived from an EMBL/GenBank/DDBJ whole genome shotgun (WGS) entry which is preliminary data.</text>
</comment>
<evidence type="ECO:0008006" key="4">
    <source>
        <dbReference type="Google" id="ProtNLM"/>
    </source>
</evidence>
<protein>
    <recommendedName>
        <fullName evidence="4">Integral membrane protein</fullName>
    </recommendedName>
</protein>
<accession>A0ABW5S5Y0</accession>
<feature type="transmembrane region" description="Helical" evidence="1">
    <location>
        <begin position="48"/>
        <end position="71"/>
    </location>
</feature>
<feature type="transmembrane region" description="Helical" evidence="1">
    <location>
        <begin position="83"/>
        <end position="101"/>
    </location>
</feature>
<gene>
    <name evidence="2" type="ORF">ACFSUE_16465</name>
</gene>
<organism evidence="2 3">
    <name type="scientific">Sporolactobacillus shoreicorticis</name>
    <dbReference type="NCBI Taxonomy" id="1923877"/>
    <lineage>
        <taxon>Bacteria</taxon>
        <taxon>Bacillati</taxon>
        <taxon>Bacillota</taxon>
        <taxon>Bacilli</taxon>
        <taxon>Bacillales</taxon>
        <taxon>Sporolactobacillaceae</taxon>
        <taxon>Sporolactobacillus</taxon>
    </lineage>
</organism>
<evidence type="ECO:0000313" key="2">
    <source>
        <dbReference type="EMBL" id="MFD2695201.1"/>
    </source>
</evidence>
<keyword evidence="1" id="KW-0812">Transmembrane</keyword>
<dbReference type="EMBL" id="JBHUMQ010000039">
    <property type="protein sequence ID" value="MFD2695201.1"/>
    <property type="molecule type" value="Genomic_DNA"/>
</dbReference>